<evidence type="ECO:0000313" key="6">
    <source>
        <dbReference type="Proteomes" id="UP001041814"/>
    </source>
</evidence>
<evidence type="ECO:0000256" key="3">
    <source>
        <dbReference type="ARBA" id="ARBA00022827"/>
    </source>
</evidence>
<dbReference type="InterPro" id="IPR016166">
    <property type="entry name" value="FAD-bd_PCMH"/>
</dbReference>
<reference evidence="5" key="2">
    <citation type="journal article" date="2020" name="Microorganisms">
        <title>Osmotic Adaptation and Compatible Solute Biosynthesis of Phototrophic Bacteria as Revealed from Genome Analyses.</title>
        <authorList>
            <person name="Imhoff J.F."/>
            <person name="Rahn T."/>
            <person name="Kunzel S."/>
            <person name="Keller A."/>
            <person name="Neulinger S.C."/>
        </authorList>
    </citation>
    <scope>NUCLEOTIDE SEQUENCE</scope>
    <source>
        <strain evidence="5">IM 151</strain>
    </source>
</reference>
<evidence type="ECO:0000313" key="5">
    <source>
        <dbReference type="EMBL" id="MBK1714263.1"/>
    </source>
</evidence>
<name>A0ABS1DXK8_RUBGE</name>
<dbReference type="InterPro" id="IPR016169">
    <property type="entry name" value="FAD-bd_PCMH_sub2"/>
</dbReference>
<feature type="domain" description="FAD-binding PCMH-type" evidence="4">
    <location>
        <begin position="17"/>
        <end position="198"/>
    </location>
</feature>
<keyword evidence="6" id="KW-1185">Reference proteome</keyword>
<dbReference type="InterPro" id="IPR006094">
    <property type="entry name" value="Oxid_FAD_bind_N"/>
</dbReference>
<reference evidence="5" key="1">
    <citation type="submission" date="2017-08" db="EMBL/GenBank/DDBJ databases">
        <authorList>
            <person name="Imhoff J.F."/>
            <person name="Rahn T."/>
            <person name="Kuenzel S."/>
            <person name="Neulinger S.C."/>
        </authorList>
    </citation>
    <scope>NUCLEOTIDE SEQUENCE</scope>
    <source>
        <strain evidence="5">IM 151</strain>
    </source>
</reference>
<dbReference type="EMBL" id="NRRU01000061">
    <property type="protein sequence ID" value="MBK1714263.1"/>
    <property type="molecule type" value="Genomic_DNA"/>
</dbReference>
<gene>
    <name evidence="5" type="ORF">CKO43_15935</name>
</gene>
<dbReference type="Pfam" id="PF01565">
    <property type="entry name" value="FAD_binding_4"/>
    <property type="match status" value="1"/>
</dbReference>
<evidence type="ECO:0000259" key="4">
    <source>
        <dbReference type="PROSITE" id="PS51387"/>
    </source>
</evidence>
<comment type="caution">
    <text evidence="5">The sequence shown here is derived from an EMBL/GenBank/DDBJ whole genome shotgun (WGS) entry which is preliminary data.</text>
</comment>
<dbReference type="PROSITE" id="PS51387">
    <property type="entry name" value="FAD_PCMH"/>
    <property type="match status" value="1"/>
</dbReference>
<accession>A0ABS1DXK8</accession>
<dbReference type="SUPFAM" id="SSF56176">
    <property type="entry name" value="FAD-binding/transporter-associated domain-like"/>
    <property type="match status" value="1"/>
</dbReference>
<keyword evidence="3" id="KW-0274">FAD</keyword>
<evidence type="ECO:0000256" key="1">
    <source>
        <dbReference type="ARBA" id="ARBA00008000"/>
    </source>
</evidence>
<dbReference type="InterPro" id="IPR016164">
    <property type="entry name" value="FAD-linked_Oxase-like_C"/>
</dbReference>
<dbReference type="Gene3D" id="3.30.43.10">
    <property type="entry name" value="Uridine Diphospho-n-acetylenolpyruvylglucosamine Reductase, domain 2"/>
    <property type="match status" value="1"/>
</dbReference>
<protein>
    <submittedName>
        <fullName evidence="5">Hydroxyacid dehydrogenase</fullName>
    </submittedName>
</protein>
<dbReference type="PANTHER" id="PTHR43716">
    <property type="entry name" value="D-2-HYDROXYGLUTARATE DEHYDROGENASE, MITOCHONDRIAL"/>
    <property type="match status" value="1"/>
</dbReference>
<dbReference type="Proteomes" id="UP001041814">
    <property type="component" value="Unassembled WGS sequence"/>
</dbReference>
<dbReference type="Gene3D" id="3.30.70.2190">
    <property type="match status" value="1"/>
</dbReference>
<dbReference type="SUPFAM" id="SSF55103">
    <property type="entry name" value="FAD-linked oxidases, C-terminal domain"/>
    <property type="match status" value="1"/>
</dbReference>
<dbReference type="Pfam" id="PF02913">
    <property type="entry name" value="FAD-oxidase_C"/>
    <property type="match status" value="1"/>
</dbReference>
<dbReference type="InterPro" id="IPR016171">
    <property type="entry name" value="Vanillyl_alc_oxidase_C-sub2"/>
</dbReference>
<sequence length="456" mass="48414">MPGDDAPAALVDQLQQYRGRARAVVRPGSTAEVAAVVRLLQRHRVPIVPQGGNTGLAGGATPDASGEAVVLSLARLDRIRAIDLDNDTLTVEAGVLLDAAREAAQQAGRLFPLSLPSGGSCTVGGNLATNAGGTQVLRFGNTRALTLGIEVVTAEGEVWDGLRGLRKDNAGYDLRDLYIGSEGTLGIITAATLKLFPLPAVLQTAILRVRGIAAVIALLRRARQGFGASLTGFEIMSPTIWQLVATHAPEYRLPFPADEHDDVWHVLIETADEGREAEARDRLAEVIVAAVDDGLVDDAVVAESLAQRQAFWRIREHGLGEAQRRDGWNAKHDVSLPISRIPDFVAETGAALTAAFPGIRLFVHGHAGDGNLHVHVGRPLGTGPEYWQAHEAAVRALVQRAVAERGGSICAEHGVGQLKAGVLHEYKPALELALMRRIKAALDPLGLLNPGKVLAR</sequence>
<dbReference type="Gene3D" id="3.30.465.10">
    <property type="match status" value="1"/>
</dbReference>
<dbReference type="PANTHER" id="PTHR43716:SF2">
    <property type="entry name" value="BLL6224 PROTEIN"/>
    <property type="match status" value="1"/>
</dbReference>
<proteinExistence type="inferred from homology"/>
<comment type="similarity">
    <text evidence="1">Belongs to the FAD-binding oxidoreductase/transferase type 4 family.</text>
</comment>
<dbReference type="InterPro" id="IPR016167">
    <property type="entry name" value="FAD-bd_PCMH_sub1"/>
</dbReference>
<keyword evidence="2" id="KW-0285">Flavoprotein</keyword>
<dbReference type="InterPro" id="IPR051264">
    <property type="entry name" value="FAD-oxidored/transferase_4"/>
</dbReference>
<dbReference type="Gene3D" id="3.30.70.2740">
    <property type="match status" value="1"/>
</dbReference>
<dbReference type="Gene3D" id="1.10.45.10">
    <property type="entry name" value="Vanillyl-alcohol Oxidase, Chain A, domain 4"/>
    <property type="match status" value="1"/>
</dbReference>
<evidence type="ECO:0000256" key="2">
    <source>
        <dbReference type="ARBA" id="ARBA00022630"/>
    </source>
</evidence>
<dbReference type="InterPro" id="IPR036318">
    <property type="entry name" value="FAD-bd_PCMH-like_sf"/>
</dbReference>
<organism evidence="5 6">
    <name type="scientific">Rubrivivax gelatinosus</name>
    <name type="common">Rhodocyclus gelatinosus</name>
    <name type="synonym">Rhodopseudomonas gelatinosa</name>
    <dbReference type="NCBI Taxonomy" id="28068"/>
    <lineage>
        <taxon>Bacteria</taxon>
        <taxon>Pseudomonadati</taxon>
        <taxon>Pseudomonadota</taxon>
        <taxon>Betaproteobacteria</taxon>
        <taxon>Burkholderiales</taxon>
        <taxon>Sphaerotilaceae</taxon>
        <taxon>Rubrivivax</taxon>
    </lineage>
</organism>
<dbReference type="InterPro" id="IPR004113">
    <property type="entry name" value="FAD-bd_oxidored_4_C"/>
</dbReference>